<feature type="domain" description="Helicase ATP-binding" evidence="4">
    <location>
        <begin position="214"/>
        <end position="364"/>
    </location>
</feature>
<comment type="caution">
    <text evidence="6">The sequence shown here is derived from an EMBL/GenBank/DDBJ whole genome shotgun (WGS) entry which is preliminary data.</text>
</comment>
<protein>
    <submittedName>
        <fullName evidence="6">DEAD/DEAH box helicase family protein</fullName>
    </submittedName>
</protein>
<dbReference type="InterPro" id="IPR027417">
    <property type="entry name" value="P-loop_NTPase"/>
</dbReference>
<dbReference type="PANTHER" id="PTHR30580">
    <property type="entry name" value="PRIMOSOMAL PROTEIN N"/>
    <property type="match status" value="1"/>
</dbReference>
<dbReference type="GO" id="GO:0004386">
    <property type="term" value="F:helicase activity"/>
    <property type="evidence" value="ECO:0007669"/>
    <property type="project" value="UniProtKB-KW"/>
</dbReference>
<dbReference type="Pfam" id="PF00271">
    <property type="entry name" value="Helicase_C"/>
    <property type="match status" value="1"/>
</dbReference>
<dbReference type="EMBL" id="JAECVU010000002">
    <property type="protein sequence ID" value="MBH8588173.1"/>
    <property type="molecule type" value="Genomic_DNA"/>
</dbReference>
<organism evidence="6 7">
    <name type="scientific">Thermoactinomyces vulgaris</name>
    <dbReference type="NCBI Taxonomy" id="2026"/>
    <lineage>
        <taxon>Bacteria</taxon>
        <taxon>Bacillati</taxon>
        <taxon>Bacillota</taxon>
        <taxon>Bacilli</taxon>
        <taxon>Bacillales</taxon>
        <taxon>Thermoactinomycetaceae</taxon>
        <taxon>Thermoactinomyces</taxon>
    </lineage>
</organism>
<accession>A0ABS0QG00</accession>
<keyword evidence="7" id="KW-1185">Reference proteome</keyword>
<dbReference type="PROSITE" id="PS51192">
    <property type="entry name" value="HELICASE_ATP_BIND_1"/>
    <property type="match status" value="1"/>
</dbReference>
<dbReference type="InterPro" id="IPR011545">
    <property type="entry name" value="DEAD/DEAH_box_helicase_dom"/>
</dbReference>
<feature type="domain" description="Helicase C-terminal" evidence="5">
    <location>
        <begin position="399"/>
        <end position="545"/>
    </location>
</feature>
<keyword evidence="6" id="KW-0378">Hydrolase</keyword>
<proteinExistence type="predicted"/>
<evidence type="ECO:0000256" key="3">
    <source>
        <dbReference type="ARBA" id="ARBA00023125"/>
    </source>
</evidence>
<keyword evidence="2" id="KW-0067">ATP-binding</keyword>
<dbReference type="InterPro" id="IPR014001">
    <property type="entry name" value="Helicase_ATP-bd"/>
</dbReference>
<dbReference type="Gene3D" id="3.40.50.300">
    <property type="entry name" value="P-loop containing nucleotide triphosphate hydrolases"/>
    <property type="match status" value="2"/>
</dbReference>
<dbReference type="SMART" id="SM00487">
    <property type="entry name" value="DEXDc"/>
    <property type="match status" value="1"/>
</dbReference>
<dbReference type="Proteomes" id="UP000641910">
    <property type="component" value="Unassembled WGS sequence"/>
</dbReference>
<evidence type="ECO:0000313" key="6">
    <source>
        <dbReference type="EMBL" id="MBH8588173.1"/>
    </source>
</evidence>
<dbReference type="SUPFAM" id="SSF52540">
    <property type="entry name" value="P-loop containing nucleoside triphosphate hydrolases"/>
    <property type="match status" value="1"/>
</dbReference>
<dbReference type="Pfam" id="PF00270">
    <property type="entry name" value="DEAD"/>
    <property type="match status" value="1"/>
</dbReference>
<keyword evidence="1" id="KW-0547">Nucleotide-binding</keyword>
<dbReference type="PANTHER" id="PTHR30580:SF1">
    <property type="entry name" value="COMF OPERON PROTEIN 1"/>
    <property type="match status" value="1"/>
</dbReference>
<evidence type="ECO:0000313" key="7">
    <source>
        <dbReference type="Proteomes" id="UP000641910"/>
    </source>
</evidence>
<dbReference type="RefSeq" id="WP_049720686.1">
    <property type="nucleotide sequence ID" value="NZ_CP036487.1"/>
</dbReference>
<keyword evidence="6" id="KW-0347">Helicase</keyword>
<reference evidence="6 7" key="1">
    <citation type="submission" date="2020-12" db="EMBL/GenBank/DDBJ databases">
        <title>WGS of Thermoactinomyces spp.</title>
        <authorList>
            <person name="Cheng K."/>
        </authorList>
    </citation>
    <scope>NUCLEOTIDE SEQUENCE [LARGE SCALE GENOMIC DNA]</scope>
    <source>
        <strain evidence="7">CICC 10650\ACCC 41061</strain>
    </source>
</reference>
<gene>
    <name evidence="6" type="ORF">I8U22_04965</name>
</gene>
<keyword evidence="3" id="KW-0238">DNA-binding</keyword>
<evidence type="ECO:0000256" key="1">
    <source>
        <dbReference type="ARBA" id="ARBA00022741"/>
    </source>
</evidence>
<dbReference type="InterPro" id="IPR001650">
    <property type="entry name" value="Helicase_C-like"/>
</dbReference>
<evidence type="ECO:0000256" key="2">
    <source>
        <dbReference type="ARBA" id="ARBA00022840"/>
    </source>
</evidence>
<name>A0ABS0QG00_THEVU</name>
<evidence type="ECO:0000259" key="4">
    <source>
        <dbReference type="PROSITE" id="PS51192"/>
    </source>
</evidence>
<evidence type="ECO:0000259" key="5">
    <source>
        <dbReference type="PROSITE" id="PS51194"/>
    </source>
</evidence>
<sequence>MEIYFYRLEGEKQGRFSLAVEVDFWYWKKRGKTLAEVHWTRSIREAWSLARGRKEKSPEPVTMPVGHELPAWMDQADRLFPVLAGRALLWQEVQNLVEKHMSGMDLKTIKRALQILILEQKCQLKPGVIKLGSVRRWRCERCRHQGEEIKATVCSSCGGECAVCEHCLLMGRSRACTPFFLFEPEANQPAKPACKDPAFSLTLNQQRASSRIETLLENQEKKVLVWAVTGAGKTEIMFPVIQKWLDRGKRILWATPRKDVVLELYPRMREFFPATVALYGGSPHRWLSSPLVLATCHQMWRYHHAFDLMIIDEVDAFPLDGDPALESGLHRAMAPDGQQVLLTATPPVYWQDSVKRGRLAAVMLPARYHGCPLPLPKLFLESRLWTKISKGKPVAVLTRFLQQLDECRGQALIFVPRVRDVRLVLLWLKKNAPSCFARAGGVHARDPFREQKIREFREGKWIVLVTTTILERGVTVPRCHVLVMGGDHPVFDEATLVQIAGRVGRNAGYQKGVVWFLSEEKTMAQKQALKKIKWLNHFAEKEGFC</sequence>
<dbReference type="PROSITE" id="PS51194">
    <property type="entry name" value="HELICASE_CTER"/>
    <property type="match status" value="1"/>
</dbReference>
<dbReference type="SMART" id="SM00490">
    <property type="entry name" value="HELICc"/>
    <property type="match status" value="1"/>
</dbReference>